<proteinExistence type="predicted"/>
<gene>
    <name evidence="1" type="ORF">LTR62_006257</name>
</gene>
<comment type="caution">
    <text evidence="1">The sequence shown here is derived from an EMBL/GenBank/DDBJ whole genome shotgun (WGS) entry which is preliminary data.</text>
</comment>
<dbReference type="AlphaFoldDB" id="A0AAN7YN06"/>
<name>A0AAN7YN06_9PEZI</name>
<protein>
    <submittedName>
        <fullName evidence="1">Uncharacterized protein</fullName>
    </submittedName>
</protein>
<dbReference type="Proteomes" id="UP001310890">
    <property type="component" value="Unassembled WGS sequence"/>
</dbReference>
<accession>A0AAN7YN06</accession>
<reference evidence="1" key="1">
    <citation type="submission" date="2023-08" db="EMBL/GenBank/DDBJ databases">
        <title>Black Yeasts Isolated from many extreme environments.</title>
        <authorList>
            <person name="Coleine C."/>
            <person name="Stajich J.E."/>
            <person name="Selbmann L."/>
        </authorList>
    </citation>
    <scope>NUCLEOTIDE SEQUENCE</scope>
    <source>
        <strain evidence="1">CCFEE 5401</strain>
    </source>
</reference>
<evidence type="ECO:0000313" key="2">
    <source>
        <dbReference type="Proteomes" id="UP001310890"/>
    </source>
</evidence>
<dbReference type="EMBL" id="JAVRRL010000053">
    <property type="protein sequence ID" value="KAK5110123.1"/>
    <property type="molecule type" value="Genomic_DNA"/>
</dbReference>
<sequence>MAQILRCYKFIKLNTNRSYNNIEMTDSSHDETPAVKPPSLKRVLEPLSIEQLRQMVWDVSPQHPEMQEAMITGMRNLKKQAVIVPAALDPLENGMTVDLVDPGFGTIESSSADNIIHLYYRDSSKPAKASWSLMNNLQTVHRSMESILENPAGRLRNDDALFLCERLTRHLPEKEEDEWLPETTLTKEFVDQLKAVCDEACKRAGFVPFPFKVEYLSV</sequence>
<evidence type="ECO:0000313" key="1">
    <source>
        <dbReference type="EMBL" id="KAK5110123.1"/>
    </source>
</evidence>
<organism evidence="1 2">
    <name type="scientific">Meristemomyces frigidus</name>
    <dbReference type="NCBI Taxonomy" id="1508187"/>
    <lineage>
        <taxon>Eukaryota</taxon>
        <taxon>Fungi</taxon>
        <taxon>Dikarya</taxon>
        <taxon>Ascomycota</taxon>
        <taxon>Pezizomycotina</taxon>
        <taxon>Dothideomycetes</taxon>
        <taxon>Dothideomycetidae</taxon>
        <taxon>Mycosphaerellales</taxon>
        <taxon>Teratosphaeriaceae</taxon>
        <taxon>Meristemomyces</taxon>
    </lineage>
</organism>